<name>A0ABS7EBK9_9GAMM</name>
<gene>
    <name evidence="1" type="ORF">K0504_01605</name>
</gene>
<dbReference type="Pfam" id="PF03567">
    <property type="entry name" value="Sulfotransfer_2"/>
    <property type="match status" value="1"/>
</dbReference>
<dbReference type="EMBL" id="JAHZSS010000001">
    <property type="protein sequence ID" value="MBW8189717.1"/>
    <property type="molecule type" value="Genomic_DNA"/>
</dbReference>
<keyword evidence="2" id="KW-1185">Reference proteome</keyword>
<reference evidence="1" key="1">
    <citation type="submission" date="2021-07" db="EMBL/GenBank/DDBJ databases">
        <title>Neiella marina sp. nov., isolated from the intestinal content of sea cucumber Apostichopus japonicus.</title>
        <authorList>
            <person name="Bai X."/>
        </authorList>
    </citation>
    <scope>NUCLEOTIDE SEQUENCE</scope>
    <source>
        <strain evidence="1">126</strain>
    </source>
</reference>
<sequence length="220" mass="26019">MLLSHKHQFLFVHIAKTGGTSVRTALSKYRWGHKYSLPQFVCSKLSSFTGHRIGAKFPRHSKVIAAKEMLPDEYFEGLFKFVFVRNPWDLQVSSFHHIKRERPQVMQGHDDFESFLKWKFDPERPYQYHIDTSLEFQSDYVVDLHGNVIVDFIGHYESLQEDFDQACDKIGIERIALPHKRKATDRSTYHSYYTDETAELVANYFKRDIEILNYKFDDKA</sequence>
<proteinExistence type="predicted"/>
<dbReference type="SUPFAM" id="SSF52540">
    <property type="entry name" value="P-loop containing nucleoside triphosphate hydrolases"/>
    <property type="match status" value="1"/>
</dbReference>
<evidence type="ECO:0000313" key="2">
    <source>
        <dbReference type="Proteomes" id="UP001166251"/>
    </source>
</evidence>
<dbReference type="Gene3D" id="3.40.50.300">
    <property type="entry name" value="P-loop containing nucleotide triphosphate hydrolases"/>
    <property type="match status" value="1"/>
</dbReference>
<dbReference type="InterPro" id="IPR027417">
    <property type="entry name" value="P-loop_NTPase"/>
</dbReference>
<evidence type="ECO:0000313" key="1">
    <source>
        <dbReference type="EMBL" id="MBW8189717.1"/>
    </source>
</evidence>
<comment type="caution">
    <text evidence="1">The sequence shown here is derived from an EMBL/GenBank/DDBJ whole genome shotgun (WGS) entry which is preliminary data.</text>
</comment>
<protein>
    <submittedName>
        <fullName evidence="1">Sulfotransferase family protein</fullName>
    </submittedName>
</protein>
<dbReference type="RefSeq" id="WP_220102385.1">
    <property type="nucleotide sequence ID" value="NZ_JAHZSS010000001.1"/>
</dbReference>
<dbReference type="InterPro" id="IPR005331">
    <property type="entry name" value="Sulfotransferase"/>
</dbReference>
<organism evidence="1 2">
    <name type="scientific">Neiella holothuriorum</name>
    <dbReference type="NCBI Taxonomy" id="2870530"/>
    <lineage>
        <taxon>Bacteria</taxon>
        <taxon>Pseudomonadati</taxon>
        <taxon>Pseudomonadota</taxon>
        <taxon>Gammaproteobacteria</taxon>
        <taxon>Alteromonadales</taxon>
        <taxon>Echinimonadaceae</taxon>
        <taxon>Neiella</taxon>
    </lineage>
</organism>
<accession>A0ABS7EBK9</accession>
<dbReference type="Proteomes" id="UP001166251">
    <property type="component" value="Unassembled WGS sequence"/>
</dbReference>